<accession>A0ABS1SHZ2</accession>
<dbReference type="RefSeq" id="WP_202345358.1">
    <property type="nucleotide sequence ID" value="NZ_BAAAPI010000004.1"/>
</dbReference>
<dbReference type="EMBL" id="QYAC01000006">
    <property type="protein sequence ID" value="MBL3680090.1"/>
    <property type="molecule type" value="Genomic_DNA"/>
</dbReference>
<reference evidence="1 2" key="1">
    <citation type="submission" date="2018-09" db="EMBL/GenBank/DDBJ databases">
        <title>Comparative genomics of Leucobacter spp.</title>
        <authorList>
            <person name="Reis A.C."/>
            <person name="Kolvenbach B.A."/>
            <person name="Corvini P.F.X."/>
            <person name="Nunes O.C."/>
        </authorList>
    </citation>
    <scope>NUCLEOTIDE SEQUENCE [LARGE SCALE GENOMIC DNA]</scope>
    <source>
        <strain evidence="1 2">TAN 31504</strain>
    </source>
</reference>
<dbReference type="PANTHER" id="PTHR40658">
    <property type="match status" value="1"/>
</dbReference>
<dbReference type="PIRSF" id="PIRSF031551">
    <property type="entry name" value="DUF1706"/>
    <property type="match status" value="1"/>
</dbReference>
<keyword evidence="2" id="KW-1185">Reference proteome</keyword>
<proteinExistence type="predicted"/>
<dbReference type="Gene3D" id="1.20.120.450">
    <property type="entry name" value="dinb family like domain"/>
    <property type="match status" value="1"/>
</dbReference>
<dbReference type="PANTHER" id="PTHR40658:SF4">
    <property type="entry name" value="HYPOTHETICAL CYTOSOLIC PROTEIN"/>
    <property type="match status" value="1"/>
</dbReference>
<dbReference type="InterPro" id="IPR034660">
    <property type="entry name" value="DinB/YfiT-like"/>
</dbReference>
<dbReference type="Pfam" id="PF08020">
    <property type="entry name" value="DUF1706"/>
    <property type="match status" value="1"/>
</dbReference>
<dbReference type="SUPFAM" id="SSF109854">
    <property type="entry name" value="DinB/YfiT-like putative metalloenzymes"/>
    <property type="match status" value="1"/>
</dbReference>
<evidence type="ECO:0000313" key="1">
    <source>
        <dbReference type="EMBL" id="MBL3680090.1"/>
    </source>
</evidence>
<dbReference type="Proteomes" id="UP001645859">
    <property type="component" value="Unassembled WGS sequence"/>
</dbReference>
<gene>
    <name evidence="1" type="ORF">D3230_12450</name>
</gene>
<sequence>MARPTTRAALLDAAAAQYAKLSALIAGMSATEREAPLGYGPDFARPEAHWARDRNLRDVLVHLVEWHRLFTEWATANRSGTEQPFLPAPYTWRTTAALNVEFWEQHQHTSLDAALDMLDKSHHRVVALISEFSNTELFTKQHFPWTGTTSLGSYAVSATSSHYDWAIQKLRRHLRAARTAA</sequence>
<organism evidence="1 2">
    <name type="scientific">Leucobacter chromiireducens subsp. solipictus</name>
    <dbReference type="NCBI Taxonomy" id="398235"/>
    <lineage>
        <taxon>Bacteria</taxon>
        <taxon>Bacillati</taxon>
        <taxon>Actinomycetota</taxon>
        <taxon>Actinomycetes</taxon>
        <taxon>Micrococcales</taxon>
        <taxon>Microbacteriaceae</taxon>
        <taxon>Leucobacter</taxon>
    </lineage>
</organism>
<evidence type="ECO:0000313" key="2">
    <source>
        <dbReference type="Proteomes" id="UP001645859"/>
    </source>
</evidence>
<protein>
    <submittedName>
        <fullName evidence="1">DfsB family protein</fullName>
    </submittedName>
</protein>
<name>A0ABS1SHZ2_9MICO</name>
<comment type="caution">
    <text evidence="1">The sequence shown here is derived from an EMBL/GenBank/DDBJ whole genome shotgun (WGS) entry which is preliminary data.</text>
</comment>
<dbReference type="InterPro" id="IPR012550">
    <property type="entry name" value="DUF1706"/>
</dbReference>